<keyword evidence="4" id="KW-0238">DNA-binding</keyword>
<keyword evidence="6" id="KW-0539">Nucleus</keyword>
<dbReference type="PROSITE" id="PS50048">
    <property type="entry name" value="ZN2_CY6_FUNGAL_2"/>
    <property type="match status" value="1"/>
</dbReference>
<accession>A0A5N7BL28</accession>
<reference evidence="8 9" key="1">
    <citation type="submission" date="2019-04" db="EMBL/GenBank/DDBJ databases">
        <title>Friends and foes A comparative genomics studyof 23 Aspergillus species from section Flavi.</title>
        <authorList>
            <consortium name="DOE Joint Genome Institute"/>
            <person name="Kjaerbolling I."/>
            <person name="Vesth T."/>
            <person name="Frisvad J.C."/>
            <person name="Nybo J.L."/>
            <person name="Theobald S."/>
            <person name="Kildgaard S."/>
            <person name="Isbrandt T."/>
            <person name="Kuo A."/>
            <person name="Sato A."/>
            <person name="Lyhne E.K."/>
            <person name="Kogle M.E."/>
            <person name="Wiebenga A."/>
            <person name="Kun R.S."/>
            <person name="Lubbers R.J."/>
            <person name="Makela M.R."/>
            <person name="Barry K."/>
            <person name="Chovatia M."/>
            <person name="Clum A."/>
            <person name="Daum C."/>
            <person name="Haridas S."/>
            <person name="He G."/>
            <person name="LaButti K."/>
            <person name="Lipzen A."/>
            <person name="Mondo S."/>
            <person name="Riley R."/>
            <person name="Salamov A."/>
            <person name="Simmons B.A."/>
            <person name="Magnuson J.K."/>
            <person name="Henrissat B."/>
            <person name="Mortensen U.H."/>
            <person name="Larsen T.O."/>
            <person name="Devries R.P."/>
            <person name="Grigoriev I.V."/>
            <person name="Machida M."/>
            <person name="Baker S.E."/>
            <person name="Andersen M.R."/>
        </authorList>
    </citation>
    <scope>NUCLEOTIDE SEQUENCE [LARGE SCALE GENOMIC DNA]</scope>
    <source>
        <strain evidence="8 9">IBT 29228</strain>
    </source>
</reference>
<evidence type="ECO:0000256" key="1">
    <source>
        <dbReference type="ARBA" id="ARBA00004123"/>
    </source>
</evidence>
<evidence type="ECO:0000313" key="9">
    <source>
        <dbReference type="Proteomes" id="UP000326198"/>
    </source>
</evidence>
<evidence type="ECO:0000256" key="6">
    <source>
        <dbReference type="ARBA" id="ARBA00023242"/>
    </source>
</evidence>
<dbReference type="CDD" id="cd12148">
    <property type="entry name" value="fungal_TF_MHR"/>
    <property type="match status" value="1"/>
</dbReference>
<keyword evidence="5" id="KW-0804">Transcription</keyword>
<feature type="domain" description="Zn(2)-C6 fungal-type" evidence="7">
    <location>
        <begin position="21"/>
        <end position="48"/>
    </location>
</feature>
<evidence type="ECO:0000256" key="5">
    <source>
        <dbReference type="ARBA" id="ARBA00023163"/>
    </source>
</evidence>
<dbReference type="OrthoDB" id="435881at2759"/>
<sequence>MNVNDIRNGPRIQTASTARLSCEGCTKRKTKCDKLIPCTNCRNSGTLCIPVERKRLPRGRSRRSANWLARAPLDQNNRHESVFTGVVQCLGEKLSSDPTLPSTGTMSPPSGLEIPGILSPQDTSCYATDLDTIPRHNRAFHDSIEWGHTERGGFQTGQYDDYSRAFEQCPQVTASEPLFAEREGMNSGRERQQLLHIYFIQVDPIVKILHRPSLQAHLLGGESYLDYDPWHPAPAALASAVYYAASCAVNQATCFSCFGMEKVSLIAKYQKESKAALERADYLLTDDLTVLQAFVISLIAMRCHDRTRRFWTMLALALRIAQALSLHNPNPPFPVKPLERQMRRRLWHAIGLLDIQAALSSASEPMIQSSWLRFEPLVDMDDDDCSTDFESQIPSRRKVPETSLFHVISYAHETARHLAMSNSSPYANQIQQRQQLITTFKKQTDELFVGHQLDQNNLNCYAKELAHSIGVYLQLLAVRPLDTSLSSSQATGVNMLRLAVEALDSRFRVYSSVKAQPWRWIAPLFFPWQALAISLAGILVCDDLGLVRRIWPLVEQGYESFTALGIESPQRQLRKPMKDLMERARNLHDRMLLSFHFRESGRPALPWGLSPPEMVQYHAPHRSSESWFPDSKSTRSTEDRLPCNLDIHESDIATWIAASELDPIDLTLLESSFEFDNIATVDNGDVW</sequence>
<dbReference type="Gene3D" id="4.10.240.10">
    <property type="entry name" value="Zn(2)-C6 fungal-type DNA-binding domain"/>
    <property type="match status" value="1"/>
</dbReference>
<dbReference type="Pfam" id="PF00172">
    <property type="entry name" value="Zn_clus"/>
    <property type="match status" value="1"/>
</dbReference>
<dbReference type="GO" id="GO:0009893">
    <property type="term" value="P:positive regulation of metabolic process"/>
    <property type="evidence" value="ECO:0007669"/>
    <property type="project" value="UniProtKB-ARBA"/>
</dbReference>
<dbReference type="SUPFAM" id="SSF57701">
    <property type="entry name" value="Zn2/Cys6 DNA-binding domain"/>
    <property type="match status" value="1"/>
</dbReference>
<dbReference type="Proteomes" id="UP000326198">
    <property type="component" value="Unassembled WGS sequence"/>
</dbReference>
<evidence type="ECO:0000259" key="7">
    <source>
        <dbReference type="PROSITE" id="PS50048"/>
    </source>
</evidence>
<dbReference type="EMBL" id="ML736162">
    <property type="protein sequence ID" value="KAE8382501.1"/>
    <property type="molecule type" value="Genomic_DNA"/>
</dbReference>
<dbReference type="InterPro" id="IPR036864">
    <property type="entry name" value="Zn2-C6_fun-type_DNA-bd_sf"/>
</dbReference>
<comment type="subcellular location">
    <subcellularLocation>
        <location evidence="1">Nucleus</location>
    </subcellularLocation>
</comment>
<evidence type="ECO:0000256" key="2">
    <source>
        <dbReference type="ARBA" id="ARBA00022723"/>
    </source>
</evidence>
<dbReference type="GO" id="GO:0008270">
    <property type="term" value="F:zinc ion binding"/>
    <property type="evidence" value="ECO:0007669"/>
    <property type="project" value="InterPro"/>
</dbReference>
<evidence type="ECO:0000256" key="4">
    <source>
        <dbReference type="ARBA" id="ARBA00023125"/>
    </source>
</evidence>
<dbReference type="GO" id="GO:0006351">
    <property type="term" value="P:DNA-templated transcription"/>
    <property type="evidence" value="ECO:0007669"/>
    <property type="project" value="InterPro"/>
</dbReference>
<dbReference type="AlphaFoldDB" id="A0A5N7BL28"/>
<proteinExistence type="predicted"/>
<dbReference type="PROSITE" id="PS00463">
    <property type="entry name" value="ZN2_CY6_FUNGAL_1"/>
    <property type="match status" value="1"/>
</dbReference>
<protein>
    <recommendedName>
        <fullName evidence="7">Zn(2)-C6 fungal-type domain-containing protein</fullName>
    </recommendedName>
</protein>
<dbReference type="InterPro" id="IPR007219">
    <property type="entry name" value="XnlR_reg_dom"/>
</dbReference>
<dbReference type="GO" id="GO:0000981">
    <property type="term" value="F:DNA-binding transcription factor activity, RNA polymerase II-specific"/>
    <property type="evidence" value="ECO:0007669"/>
    <property type="project" value="InterPro"/>
</dbReference>
<dbReference type="Pfam" id="PF04082">
    <property type="entry name" value="Fungal_trans"/>
    <property type="match status" value="1"/>
</dbReference>
<dbReference type="PANTHER" id="PTHR31001:SF50">
    <property type="entry name" value="ZN(II)2CYS6 TRANSCRIPTION FACTOR (EUROFUNG)"/>
    <property type="match status" value="1"/>
</dbReference>
<dbReference type="InterPro" id="IPR001138">
    <property type="entry name" value="Zn2Cys6_DnaBD"/>
</dbReference>
<dbReference type="SMART" id="SM00066">
    <property type="entry name" value="GAL4"/>
    <property type="match status" value="1"/>
</dbReference>
<keyword evidence="9" id="KW-1185">Reference proteome</keyword>
<dbReference type="GO" id="GO:0005634">
    <property type="term" value="C:nucleus"/>
    <property type="evidence" value="ECO:0007669"/>
    <property type="project" value="UniProtKB-SubCell"/>
</dbReference>
<dbReference type="InterPro" id="IPR050613">
    <property type="entry name" value="Sec_Metabolite_Reg"/>
</dbReference>
<evidence type="ECO:0000256" key="3">
    <source>
        <dbReference type="ARBA" id="ARBA00023015"/>
    </source>
</evidence>
<dbReference type="PANTHER" id="PTHR31001">
    <property type="entry name" value="UNCHARACTERIZED TRANSCRIPTIONAL REGULATORY PROTEIN"/>
    <property type="match status" value="1"/>
</dbReference>
<keyword evidence="2" id="KW-0479">Metal-binding</keyword>
<dbReference type="CDD" id="cd00067">
    <property type="entry name" value="GAL4"/>
    <property type="match status" value="1"/>
</dbReference>
<organism evidence="8 9">
    <name type="scientific">Aspergillus bertholletiae</name>
    <dbReference type="NCBI Taxonomy" id="1226010"/>
    <lineage>
        <taxon>Eukaryota</taxon>
        <taxon>Fungi</taxon>
        <taxon>Dikarya</taxon>
        <taxon>Ascomycota</taxon>
        <taxon>Pezizomycotina</taxon>
        <taxon>Eurotiomycetes</taxon>
        <taxon>Eurotiomycetidae</taxon>
        <taxon>Eurotiales</taxon>
        <taxon>Aspergillaceae</taxon>
        <taxon>Aspergillus</taxon>
        <taxon>Aspergillus subgen. Circumdati</taxon>
    </lineage>
</organism>
<gene>
    <name evidence="8" type="ORF">BDV26DRAFT_5613</name>
</gene>
<evidence type="ECO:0000313" key="8">
    <source>
        <dbReference type="EMBL" id="KAE8382501.1"/>
    </source>
</evidence>
<dbReference type="GO" id="GO:0003677">
    <property type="term" value="F:DNA binding"/>
    <property type="evidence" value="ECO:0007669"/>
    <property type="project" value="UniProtKB-KW"/>
</dbReference>
<keyword evidence="3" id="KW-0805">Transcription regulation</keyword>
<name>A0A5N7BL28_9EURO</name>